<evidence type="ECO:0000313" key="6">
    <source>
        <dbReference type="EMBL" id="GAA3666058.1"/>
    </source>
</evidence>
<dbReference type="InterPro" id="IPR017871">
    <property type="entry name" value="ABC_transporter-like_CS"/>
</dbReference>
<proteinExistence type="inferred from homology"/>
<dbReference type="RefSeq" id="WP_345147666.1">
    <property type="nucleotide sequence ID" value="NZ_BAABEO010000001.1"/>
</dbReference>
<evidence type="ECO:0000256" key="1">
    <source>
        <dbReference type="ARBA" id="ARBA00005417"/>
    </source>
</evidence>
<dbReference type="InterPro" id="IPR003593">
    <property type="entry name" value="AAA+_ATPase"/>
</dbReference>
<dbReference type="PANTHER" id="PTHR43776">
    <property type="entry name" value="TRANSPORT ATP-BINDING PROTEIN"/>
    <property type="match status" value="1"/>
</dbReference>
<evidence type="ECO:0000256" key="2">
    <source>
        <dbReference type="ARBA" id="ARBA00022448"/>
    </source>
</evidence>
<keyword evidence="2" id="KW-0813">Transport</keyword>
<dbReference type="InterPro" id="IPR003439">
    <property type="entry name" value="ABC_transporter-like_ATP-bd"/>
</dbReference>
<keyword evidence="3" id="KW-0547">Nucleotide-binding</keyword>
<comment type="similarity">
    <text evidence="1">Belongs to the ABC transporter superfamily.</text>
</comment>
<dbReference type="PANTHER" id="PTHR43776:SF7">
    <property type="entry name" value="D,D-DIPEPTIDE TRANSPORT ATP-BINDING PROTEIN DDPF-RELATED"/>
    <property type="match status" value="1"/>
</dbReference>
<gene>
    <name evidence="6" type="ORF">GCM10023081_01050</name>
</gene>
<name>A0ABP7BQH5_9MICC</name>
<evidence type="ECO:0000256" key="3">
    <source>
        <dbReference type="ARBA" id="ARBA00022741"/>
    </source>
</evidence>
<dbReference type="PROSITE" id="PS00211">
    <property type="entry name" value="ABC_TRANSPORTER_1"/>
    <property type="match status" value="1"/>
</dbReference>
<evidence type="ECO:0000256" key="4">
    <source>
        <dbReference type="ARBA" id="ARBA00022840"/>
    </source>
</evidence>
<sequence length="277" mass="29465">MTQTDAPGITALDIRDVSIEYGRGKRLKRVVHGVSLRVGVGETVALVGESGSGKTSLAMAALGLTPIAEGSITVNGKTIDPRNRGGVVDAGAQAVFQSPYSSLDPALPISAILAQSVVHLKLSRREAAKRSLAVLDEVGIPPAAMERYPREFSGGQRQRIAIARAMMPRPRLIVCDEPTSALDLSIQAQVVNLLLDLQEAHGISYLVISHDLALMKHLATRMYVMLRGRIVEEGPALDIYNAPSDAYTRALIDAAPLPNPGAQRLRRAQAAAARATA</sequence>
<feature type="domain" description="ABC transporter" evidence="5">
    <location>
        <begin position="14"/>
        <end position="252"/>
    </location>
</feature>
<dbReference type="Gene3D" id="3.40.50.300">
    <property type="entry name" value="P-loop containing nucleotide triphosphate hydrolases"/>
    <property type="match status" value="1"/>
</dbReference>
<keyword evidence="4" id="KW-0067">ATP-binding</keyword>
<dbReference type="PROSITE" id="PS50893">
    <property type="entry name" value="ABC_TRANSPORTER_2"/>
    <property type="match status" value="1"/>
</dbReference>
<dbReference type="Proteomes" id="UP001500752">
    <property type="component" value="Unassembled WGS sequence"/>
</dbReference>
<dbReference type="Pfam" id="PF08352">
    <property type="entry name" value="oligo_HPY"/>
    <property type="match status" value="1"/>
</dbReference>
<comment type="caution">
    <text evidence="6">The sequence shown here is derived from an EMBL/GenBank/DDBJ whole genome shotgun (WGS) entry which is preliminary data.</text>
</comment>
<dbReference type="SUPFAM" id="SSF52540">
    <property type="entry name" value="P-loop containing nucleoside triphosphate hydrolases"/>
    <property type="match status" value="1"/>
</dbReference>
<organism evidence="6 7">
    <name type="scientific">Arthrobacter ginkgonis</name>
    <dbReference type="NCBI Taxonomy" id="1630594"/>
    <lineage>
        <taxon>Bacteria</taxon>
        <taxon>Bacillati</taxon>
        <taxon>Actinomycetota</taxon>
        <taxon>Actinomycetes</taxon>
        <taxon>Micrococcales</taxon>
        <taxon>Micrococcaceae</taxon>
        <taxon>Arthrobacter</taxon>
    </lineage>
</organism>
<dbReference type="InterPro" id="IPR027417">
    <property type="entry name" value="P-loop_NTPase"/>
</dbReference>
<protein>
    <recommendedName>
        <fullName evidence="5">ABC transporter domain-containing protein</fullName>
    </recommendedName>
</protein>
<evidence type="ECO:0000313" key="7">
    <source>
        <dbReference type="Proteomes" id="UP001500752"/>
    </source>
</evidence>
<evidence type="ECO:0000259" key="5">
    <source>
        <dbReference type="PROSITE" id="PS50893"/>
    </source>
</evidence>
<dbReference type="CDD" id="cd03257">
    <property type="entry name" value="ABC_NikE_OppD_transporters"/>
    <property type="match status" value="1"/>
</dbReference>
<dbReference type="SMART" id="SM00382">
    <property type="entry name" value="AAA"/>
    <property type="match status" value="1"/>
</dbReference>
<dbReference type="InterPro" id="IPR050319">
    <property type="entry name" value="ABC_transp_ATP-bind"/>
</dbReference>
<dbReference type="EMBL" id="BAABEO010000001">
    <property type="protein sequence ID" value="GAA3666058.1"/>
    <property type="molecule type" value="Genomic_DNA"/>
</dbReference>
<dbReference type="Pfam" id="PF00005">
    <property type="entry name" value="ABC_tran"/>
    <property type="match status" value="1"/>
</dbReference>
<keyword evidence="7" id="KW-1185">Reference proteome</keyword>
<reference evidence="7" key="1">
    <citation type="journal article" date="2019" name="Int. J. Syst. Evol. Microbiol.">
        <title>The Global Catalogue of Microorganisms (GCM) 10K type strain sequencing project: providing services to taxonomists for standard genome sequencing and annotation.</title>
        <authorList>
            <consortium name="The Broad Institute Genomics Platform"/>
            <consortium name="The Broad Institute Genome Sequencing Center for Infectious Disease"/>
            <person name="Wu L."/>
            <person name="Ma J."/>
        </authorList>
    </citation>
    <scope>NUCLEOTIDE SEQUENCE [LARGE SCALE GENOMIC DNA]</scope>
    <source>
        <strain evidence="7">JCM 30742</strain>
    </source>
</reference>
<accession>A0ABP7BQH5</accession>
<dbReference type="InterPro" id="IPR013563">
    <property type="entry name" value="Oligopep_ABC_C"/>
</dbReference>